<accession>A0A6J4U0I2</accession>
<proteinExistence type="predicted"/>
<sequence length="48" mass="5689">MIHTTFQPDQLQDVIKQFATSSMLRELRLFTHGIVNPEVFHARIDLRH</sequence>
<evidence type="ECO:0000313" key="1">
    <source>
        <dbReference type="EMBL" id="CAA9536382.1"/>
    </source>
</evidence>
<gene>
    <name evidence="1" type="ORF">AVDCRST_MAG85-4159</name>
</gene>
<dbReference type="AlphaFoldDB" id="A0A6J4U0I2"/>
<reference evidence="1" key="1">
    <citation type="submission" date="2020-02" db="EMBL/GenBank/DDBJ databases">
        <authorList>
            <person name="Meier V. D."/>
        </authorList>
    </citation>
    <scope>NUCLEOTIDE SEQUENCE</scope>
    <source>
        <strain evidence="1">AVDCRST_MAG85</strain>
    </source>
</reference>
<name>A0A6J4U0I2_9ACTN</name>
<protein>
    <submittedName>
        <fullName evidence="1">Uncharacterized protein</fullName>
    </submittedName>
</protein>
<dbReference type="EMBL" id="CADCVT010000472">
    <property type="protein sequence ID" value="CAA9536382.1"/>
    <property type="molecule type" value="Genomic_DNA"/>
</dbReference>
<organism evidence="1">
    <name type="scientific">uncultured Solirubrobacteraceae bacterium</name>
    <dbReference type="NCBI Taxonomy" id="1162706"/>
    <lineage>
        <taxon>Bacteria</taxon>
        <taxon>Bacillati</taxon>
        <taxon>Actinomycetota</taxon>
        <taxon>Thermoleophilia</taxon>
        <taxon>Solirubrobacterales</taxon>
        <taxon>Solirubrobacteraceae</taxon>
        <taxon>environmental samples</taxon>
    </lineage>
</organism>